<organism evidence="6 7">
    <name type="scientific">Streptomyces celluloflavus</name>
    <dbReference type="NCBI Taxonomy" id="58344"/>
    <lineage>
        <taxon>Bacteria</taxon>
        <taxon>Bacillati</taxon>
        <taxon>Actinomycetota</taxon>
        <taxon>Actinomycetes</taxon>
        <taxon>Kitasatosporales</taxon>
        <taxon>Streptomycetaceae</taxon>
        <taxon>Streptomyces</taxon>
    </lineage>
</organism>
<evidence type="ECO:0000256" key="1">
    <source>
        <dbReference type="ARBA" id="ARBA00022603"/>
    </source>
</evidence>
<dbReference type="SUPFAM" id="SSF46785">
    <property type="entry name" value="Winged helix' DNA-binding domain"/>
    <property type="match status" value="1"/>
</dbReference>
<keyword evidence="7" id="KW-1185">Reference proteome</keyword>
<dbReference type="PANTHER" id="PTHR43712">
    <property type="entry name" value="PUTATIVE (AFU_ORTHOLOGUE AFUA_4G14580)-RELATED"/>
    <property type="match status" value="1"/>
</dbReference>
<reference evidence="6 7" key="1">
    <citation type="submission" date="2024-10" db="EMBL/GenBank/DDBJ databases">
        <title>The Natural Products Discovery Center: Release of the First 8490 Sequenced Strains for Exploring Actinobacteria Biosynthetic Diversity.</title>
        <authorList>
            <person name="Kalkreuter E."/>
            <person name="Kautsar S.A."/>
            <person name="Yang D."/>
            <person name="Bader C.D."/>
            <person name="Teijaro C.N."/>
            <person name="Fluegel L."/>
            <person name="Davis C.M."/>
            <person name="Simpson J.R."/>
            <person name="Lauterbach L."/>
            <person name="Steele A.D."/>
            <person name="Gui C."/>
            <person name="Meng S."/>
            <person name="Li G."/>
            <person name="Viehrig K."/>
            <person name="Ye F."/>
            <person name="Su P."/>
            <person name="Kiefer A.F."/>
            <person name="Nichols A."/>
            <person name="Cepeda A.J."/>
            <person name="Yan W."/>
            <person name="Fan B."/>
            <person name="Jiang Y."/>
            <person name="Adhikari A."/>
            <person name="Zheng C.-J."/>
            <person name="Schuster L."/>
            <person name="Cowan T.M."/>
            <person name="Smanski M.J."/>
            <person name="Chevrette M.G."/>
            <person name="De Carvalho L.P.S."/>
            <person name="Shen B."/>
        </authorList>
    </citation>
    <scope>NUCLEOTIDE SEQUENCE [LARGE SCALE GENOMIC DNA]</scope>
    <source>
        <strain evidence="6 7">NPDC018013</strain>
    </source>
</reference>
<gene>
    <name evidence="6" type="ORF">ACH4GP_11250</name>
</gene>
<keyword evidence="3" id="KW-0949">S-adenosyl-L-methionine</keyword>
<dbReference type="Gene3D" id="1.10.287.1350">
    <property type="match status" value="1"/>
</dbReference>
<evidence type="ECO:0000259" key="5">
    <source>
        <dbReference type="Pfam" id="PF08100"/>
    </source>
</evidence>
<feature type="domain" description="O-methyltransferase dimerisation" evidence="5">
    <location>
        <begin position="16"/>
        <end position="91"/>
    </location>
</feature>
<sequence length="347" mass="37320">MTEWSTAQTDARRTLMQWVFGARATEVVSVATRMDLADTIGDGEADVTELARGYEVPPEQLNRLLRALASLGLCTEPRPGIFALTEAGSLLRKGHPASLHDFAGFHTAPVSLAPWSRLESNIRTGRTAFDEHFGMPIYEYLGNEPELSAVFNTAMSQETHRTAATLTEHYDFGRFTTVTDIGGGDGTLLASILKGRPGLSGVVFDTAEGAGQAAGTIKAAGLEKRCTVATGNFLEAVPAGADLYMIKSVIHNWDDDRAATILRNCRTAMSAGSRLLIVDVVLPETVIPDSSELNPYLKDLQMMVLVGGKERTRADFEKLCTRAGLTLTDIVTLPSHVGLSLIEAVPS</sequence>
<dbReference type="InterPro" id="IPR029063">
    <property type="entry name" value="SAM-dependent_MTases_sf"/>
</dbReference>
<evidence type="ECO:0000256" key="2">
    <source>
        <dbReference type="ARBA" id="ARBA00022679"/>
    </source>
</evidence>
<dbReference type="Pfam" id="PF00891">
    <property type="entry name" value="Methyltransf_2"/>
    <property type="match status" value="1"/>
</dbReference>
<dbReference type="PANTHER" id="PTHR43712:SF2">
    <property type="entry name" value="O-METHYLTRANSFERASE CICE"/>
    <property type="match status" value="1"/>
</dbReference>
<dbReference type="PIRSF" id="PIRSF005739">
    <property type="entry name" value="O-mtase"/>
    <property type="match status" value="1"/>
</dbReference>
<name>A0ABW7RA93_9ACTN</name>
<dbReference type="CDD" id="cd02440">
    <property type="entry name" value="AdoMet_MTases"/>
    <property type="match status" value="1"/>
</dbReference>
<feature type="domain" description="O-methyltransferase C-terminal" evidence="4">
    <location>
        <begin position="115"/>
        <end position="325"/>
    </location>
</feature>
<dbReference type="GO" id="GO:0032259">
    <property type="term" value="P:methylation"/>
    <property type="evidence" value="ECO:0007669"/>
    <property type="project" value="UniProtKB-KW"/>
</dbReference>
<proteinExistence type="predicted"/>
<keyword evidence="2" id="KW-0808">Transferase</keyword>
<protein>
    <submittedName>
        <fullName evidence="6">Methyltransferase</fullName>
    </submittedName>
</protein>
<comment type="caution">
    <text evidence="6">The sequence shown here is derived from an EMBL/GenBank/DDBJ whole genome shotgun (WGS) entry which is preliminary data.</text>
</comment>
<dbReference type="SUPFAM" id="SSF53335">
    <property type="entry name" value="S-adenosyl-L-methionine-dependent methyltransferases"/>
    <property type="match status" value="1"/>
</dbReference>
<dbReference type="RefSeq" id="WP_367433958.1">
    <property type="nucleotide sequence ID" value="NZ_CP108413.1"/>
</dbReference>
<dbReference type="Proteomes" id="UP001610990">
    <property type="component" value="Unassembled WGS sequence"/>
</dbReference>
<dbReference type="Gene3D" id="3.40.50.150">
    <property type="entry name" value="Vaccinia Virus protein VP39"/>
    <property type="match status" value="1"/>
</dbReference>
<keyword evidence="1 6" id="KW-0489">Methyltransferase</keyword>
<evidence type="ECO:0000313" key="7">
    <source>
        <dbReference type="Proteomes" id="UP001610990"/>
    </source>
</evidence>
<evidence type="ECO:0000313" key="6">
    <source>
        <dbReference type="EMBL" id="MFH8584959.1"/>
    </source>
</evidence>
<dbReference type="InterPro" id="IPR036388">
    <property type="entry name" value="WH-like_DNA-bd_sf"/>
</dbReference>
<evidence type="ECO:0000259" key="4">
    <source>
        <dbReference type="Pfam" id="PF00891"/>
    </source>
</evidence>
<dbReference type="InterPro" id="IPR012967">
    <property type="entry name" value="COMT_dimerisation"/>
</dbReference>
<dbReference type="InterPro" id="IPR001077">
    <property type="entry name" value="COMT_C"/>
</dbReference>
<dbReference type="InterPro" id="IPR016461">
    <property type="entry name" value="COMT-like"/>
</dbReference>
<dbReference type="PROSITE" id="PS51683">
    <property type="entry name" value="SAM_OMT_II"/>
    <property type="match status" value="1"/>
</dbReference>
<evidence type="ECO:0000256" key="3">
    <source>
        <dbReference type="ARBA" id="ARBA00022691"/>
    </source>
</evidence>
<dbReference type="EMBL" id="JBIRGH010000005">
    <property type="protein sequence ID" value="MFH8584959.1"/>
    <property type="molecule type" value="Genomic_DNA"/>
</dbReference>
<dbReference type="GO" id="GO:0008168">
    <property type="term" value="F:methyltransferase activity"/>
    <property type="evidence" value="ECO:0007669"/>
    <property type="project" value="UniProtKB-KW"/>
</dbReference>
<dbReference type="Pfam" id="PF08100">
    <property type="entry name" value="Dimerisation"/>
    <property type="match status" value="1"/>
</dbReference>
<dbReference type="Gene3D" id="1.10.10.10">
    <property type="entry name" value="Winged helix-like DNA-binding domain superfamily/Winged helix DNA-binding domain"/>
    <property type="match status" value="1"/>
</dbReference>
<dbReference type="InterPro" id="IPR036390">
    <property type="entry name" value="WH_DNA-bd_sf"/>
</dbReference>
<accession>A0ABW7RA93</accession>